<evidence type="ECO:0000256" key="2">
    <source>
        <dbReference type="SAM" id="MobiDB-lite"/>
    </source>
</evidence>
<name>A0ABD3GGN4_9MARC</name>
<feature type="coiled-coil region" evidence="1">
    <location>
        <begin position="492"/>
        <end position="685"/>
    </location>
</feature>
<dbReference type="EMBL" id="JBJQOH010000007">
    <property type="protein sequence ID" value="KAL3677841.1"/>
    <property type="molecule type" value="Genomic_DNA"/>
</dbReference>
<evidence type="ECO:0000256" key="1">
    <source>
        <dbReference type="SAM" id="Coils"/>
    </source>
</evidence>
<evidence type="ECO:0000313" key="3">
    <source>
        <dbReference type="EMBL" id="KAL3677841.1"/>
    </source>
</evidence>
<reference evidence="3 4" key="1">
    <citation type="submission" date="2024-09" db="EMBL/GenBank/DDBJ databases">
        <title>Chromosome-scale assembly of Riccia sorocarpa.</title>
        <authorList>
            <person name="Paukszto L."/>
        </authorList>
    </citation>
    <scope>NUCLEOTIDE SEQUENCE [LARGE SCALE GENOMIC DNA]</scope>
    <source>
        <strain evidence="3">LP-2024</strain>
        <tissue evidence="3">Aerial parts of the thallus</tissue>
    </source>
</reference>
<evidence type="ECO:0008006" key="5">
    <source>
        <dbReference type="Google" id="ProtNLM"/>
    </source>
</evidence>
<comment type="caution">
    <text evidence="3">The sequence shown here is derived from an EMBL/GenBank/DDBJ whole genome shotgun (WGS) entry which is preliminary data.</text>
</comment>
<sequence length="686" mass="77861">MAPGFAGKRLPCVKLMEASVLQEFNLQHHRYLRKMVQFIPYSFKELADLDQLEYSALCRLNLVNYVTGIQHMCVADDVFWWSMFNTDADGERLLVRGLNGATCVIGWHEIQVAFGALHDQRDEFRAIKIAHKQFAGYKPGQYLPETIETNVNKKLVSGQPYEEINYYKEASPYGSTYYLMTVIAELFWCNTRSPRFTSAQVYCYMRSLHGFKTNWEKAMLHGLRTEILFLQKRARENNDKQQVIHVVWAPCFWQILYTYRQTIFAGSALSDAEGWLGWSHMSRDGDIDLHALVARFPTKIENLGDIRKKCKLTDQIPIASPCREGEEDSAVPDSVPKNGTRKQPRTSQVTTPSPPPVQEATRPGTTNPRIRWTPNKRPAQGGPSSSTQIVKIDLTIPDNEDTRPTYVTELDLENVVSDLTGNIQHMVTTEMFKFLEAKASSVEQCKAKVASLTAQLQTAEHSDAFTKVQVQSLRIELDKAKEEIVDVWKARVASLTQQLASAEGTMADLKKDLTNLRQELANSKLEGAKETKAQVEAELQLRLQHAHNKAEADKGTIAELGSKLQTATKEILNWESKEQEWKVKSANLEKQIDEYKVISAEASSAQQQVASLQLELQTRTAAAVRYQTAWEEELQKISDLEMQAQHLTDEIDKYKHTADRAEKAQAAARLELAQVKKELRLLQLKK</sequence>
<keyword evidence="1" id="KW-0175">Coiled coil</keyword>
<organism evidence="3 4">
    <name type="scientific">Riccia sorocarpa</name>
    <dbReference type="NCBI Taxonomy" id="122646"/>
    <lineage>
        <taxon>Eukaryota</taxon>
        <taxon>Viridiplantae</taxon>
        <taxon>Streptophyta</taxon>
        <taxon>Embryophyta</taxon>
        <taxon>Marchantiophyta</taxon>
        <taxon>Marchantiopsida</taxon>
        <taxon>Marchantiidae</taxon>
        <taxon>Marchantiales</taxon>
        <taxon>Ricciaceae</taxon>
        <taxon>Riccia</taxon>
    </lineage>
</organism>
<accession>A0ABD3GGN4</accession>
<dbReference type="SUPFAM" id="SSF57997">
    <property type="entry name" value="Tropomyosin"/>
    <property type="match status" value="1"/>
</dbReference>
<gene>
    <name evidence="3" type="ORF">R1sor_020797</name>
</gene>
<dbReference type="Proteomes" id="UP001633002">
    <property type="component" value="Unassembled WGS sequence"/>
</dbReference>
<evidence type="ECO:0000313" key="4">
    <source>
        <dbReference type="Proteomes" id="UP001633002"/>
    </source>
</evidence>
<proteinExistence type="predicted"/>
<dbReference type="AlphaFoldDB" id="A0ABD3GGN4"/>
<protein>
    <recommendedName>
        <fullName evidence="5">Aminotransferase-like plant mobile domain-containing protein</fullName>
    </recommendedName>
</protein>
<keyword evidence="4" id="KW-1185">Reference proteome</keyword>
<feature type="region of interest" description="Disordered" evidence="2">
    <location>
        <begin position="321"/>
        <end position="390"/>
    </location>
</feature>